<dbReference type="AlphaFoldDB" id="Q12LP1"/>
<sequence length="101" mass="10932">MSLMSISWRQLLFSSQLSLLLRTMAALFGGYFVAASASALMAVALPLPATDSSLVAMMSAFIIYALFAIWVFSVKRVALAWALVLLLGGSFSVLALLIHRY</sequence>
<evidence type="ECO:0000313" key="2">
    <source>
        <dbReference type="EMBL" id="ABE55635.1"/>
    </source>
</evidence>
<keyword evidence="1" id="KW-0812">Transmembrane</keyword>
<protein>
    <recommendedName>
        <fullName evidence="4">Iron uptake protein</fullName>
    </recommendedName>
</protein>
<organism evidence="2 3">
    <name type="scientific">Shewanella denitrificans (strain OS217 / ATCC BAA-1090 / DSM 15013)</name>
    <dbReference type="NCBI Taxonomy" id="318161"/>
    <lineage>
        <taxon>Bacteria</taxon>
        <taxon>Pseudomonadati</taxon>
        <taxon>Pseudomonadota</taxon>
        <taxon>Gammaproteobacteria</taxon>
        <taxon>Alteromonadales</taxon>
        <taxon>Shewanellaceae</taxon>
        <taxon>Shewanella</taxon>
    </lineage>
</organism>
<dbReference type="STRING" id="318161.Sden_2355"/>
<reference evidence="2 3" key="1">
    <citation type="submission" date="2006-03" db="EMBL/GenBank/DDBJ databases">
        <title>Complete sequence of Shewanella denitrificans OS217.</title>
        <authorList>
            <consortium name="US DOE Joint Genome Institute"/>
            <person name="Copeland A."/>
            <person name="Lucas S."/>
            <person name="Lapidus A."/>
            <person name="Barry K."/>
            <person name="Detter J.C."/>
            <person name="Glavina del Rio T."/>
            <person name="Hammon N."/>
            <person name="Israni S."/>
            <person name="Dalin E."/>
            <person name="Tice H."/>
            <person name="Pitluck S."/>
            <person name="Brettin T."/>
            <person name="Bruce D."/>
            <person name="Han C."/>
            <person name="Tapia R."/>
            <person name="Gilna P."/>
            <person name="Kiss H."/>
            <person name="Schmutz J."/>
            <person name="Larimer F."/>
            <person name="Land M."/>
            <person name="Hauser L."/>
            <person name="Kyrpides N."/>
            <person name="Lykidis A."/>
            <person name="Richardson P."/>
        </authorList>
    </citation>
    <scope>NUCLEOTIDE SEQUENCE [LARGE SCALE GENOMIC DNA]</scope>
    <source>
        <strain evidence="3">OS217 / ATCC BAA-1090 / DSM 15013</strain>
    </source>
</reference>
<proteinExistence type="predicted"/>
<feature type="transmembrane region" description="Helical" evidence="1">
    <location>
        <begin position="55"/>
        <end position="72"/>
    </location>
</feature>
<keyword evidence="1" id="KW-0472">Membrane</keyword>
<keyword evidence="3" id="KW-1185">Reference proteome</keyword>
<accession>Q12LP1</accession>
<evidence type="ECO:0008006" key="4">
    <source>
        <dbReference type="Google" id="ProtNLM"/>
    </source>
</evidence>
<dbReference type="KEGG" id="sdn:Sden_2355"/>
<evidence type="ECO:0000313" key="3">
    <source>
        <dbReference type="Proteomes" id="UP000001982"/>
    </source>
</evidence>
<gene>
    <name evidence="2" type="ordered locus">Sden_2355</name>
</gene>
<dbReference type="HOGENOM" id="CLU_159285_2_1_6"/>
<name>Q12LP1_SHEDO</name>
<dbReference type="EMBL" id="CP000302">
    <property type="protein sequence ID" value="ABE55635.1"/>
    <property type="molecule type" value="Genomic_DNA"/>
</dbReference>
<keyword evidence="1" id="KW-1133">Transmembrane helix</keyword>
<dbReference type="Proteomes" id="UP000001982">
    <property type="component" value="Chromosome"/>
</dbReference>
<evidence type="ECO:0000256" key="1">
    <source>
        <dbReference type="SAM" id="Phobius"/>
    </source>
</evidence>
<feature type="transmembrane region" description="Helical" evidence="1">
    <location>
        <begin position="79"/>
        <end position="98"/>
    </location>
</feature>